<organism evidence="1 2">
    <name type="scientific">Klebsiella pneumoniae</name>
    <dbReference type="NCBI Taxonomy" id="573"/>
    <lineage>
        <taxon>Bacteria</taxon>
        <taxon>Pseudomonadati</taxon>
        <taxon>Pseudomonadota</taxon>
        <taxon>Gammaproteobacteria</taxon>
        <taxon>Enterobacterales</taxon>
        <taxon>Enterobacteriaceae</taxon>
        <taxon>Klebsiella/Raoultella group</taxon>
        <taxon>Klebsiella</taxon>
        <taxon>Klebsiella pneumoniae complex</taxon>
    </lineage>
</organism>
<dbReference type="EMBL" id="UAWN01000005">
    <property type="protein sequence ID" value="SQC09375.1"/>
    <property type="molecule type" value="Genomic_DNA"/>
</dbReference>
<gene>
    <name evidence="1" type="ORF">NCTC9128_01339</name>
</gene>
<proteinExistence type="predicted"/>
<protein>
    <submittedName>
        <fullName evidence="1">Uncharacterized protein</fullName>
    </submittedName>
</protein>
<dbReference type="Proteomes" id="UP000251088">
    <property type="component" value="Unassembled WGS sequence"/>
</dbReference>
<reference evidence="1 2" key="1">
    <citation type="submission" date="2018-06" db="EMBL/GenBank/DDBJ databases">
        <authorList>
            <consortium name="Pathogen Informatics"/>
            <person name="Doyle S."/>
        </authorList>
    </citation>
    <scope>NUCLEOTIDE SEQUENCE [LARGE SCALE GENOMIC DNA]</scope>
    <source>
        <strain evidence="1 2">NCTC9128</strain>
    </source>
</reference>
<evidence type="ECO:0000313" key="1">
    <source>
        <dbReference type="EMBL" id="SQC09375.1"/>
    </source>
</evidence>
<evidence type="ECO:0000313" key="2">
    <source>
        <dbReference type="Proteomes" id="UP000251088"/>
    </source>
</evidence>
<sequence>MTMLATNQPRVGRVIGWSQRSTAAEMVNPTIPVIASCTVVRGISGTSRAQRLV</sequence>
<name>A0A2X3CLD5_KLEPN</name>
<accession>A0A2X3CLD5</accession>
<dbReference type="AlphaFoldDB" id="A0A2X3CLD5"/>